<dbReference type="AlphaFoldDB" id="A0A3S0BQB9"/>
<organism evidence="3 4">
    <name type="scientific">Paenibacillus whitsoniae</name>
    <dbReference type="NCBI Taxonomy" id="2496558"/>
    <lineage>
        <taxon>Bacteria</taxon>
        <taxon>Bacillati</taxon>
        <taxon>Bacillota</taxon>
        <taxon>Bacilli</taxon>
        <taxon>Bacillales</taxon>
        <taxon>Paenibacillaceae</taxon>
        <taxon>Paenibacillus</taxon>
    </lineage>
</organism>
<evidence type="ECO:0000259" key="2">
    <source>
        <dbReference type="PROSITE" id="PS51462"/>
    </source>
</evidence>
<gene>
    <name evidence="3" type="ORF">EJQ19_00375</name>
</gene>
<evidence type="ECO:0000313" key="4">
    <source>
        <dbReference type="Proteomes" id="UP000276128"/>
    </source>
</evidence>
<keyword evidence="1" id="KW-0378">Hydrolase</keyword>
<evidence type="ECO:0000256" key="1">
    <source>
        <dbReference type="ARBA" id="ARBA00022801"/>
    </source>
</evidence>
<name>A0A3S0BQB9_9BACL</name>
<dbReference type="Proteomes" id="UP000276128">
    <property type="component" value="Unassembled WGS sequence"/>
</dbReference>
<proteinExistence type="predicted"/>
<keyword evidence="4" id="KW-1185">Reference proteome</keyword>
<dbReference type="InterPro" id="IPR000086">
    <property type="entry name" value="NUDIX_hydrolase_dom"/>
</dbReference>
<dbReference type="Pfam" id="PF00293">
    <property type="entry name" value="NUDIX"/>
    <property type="match status" value="1"/>
</dbReference>
<evidence type="ECO:0000313" key="3">
    <source>
        <dbReference type="EMBL" id="RTE11799.1"/>
    </source>
</evidence>
<reference evidence="3 4" key="1">
    <citation type="submission" date="2018-12" db="EMBL/GenBank/DDBJ databases">
        <title>Bacillus ochoae sp. nov., Paenibacillus whitsoniae sp. nov., Paenibacillus spiritus sp. nov. Isolated from the Mars Exploration Rover during spacecraft assembly.</title>
        <authorList>
            <person name="Seuylemezian A."/>
            <person name="Vaishampayan P."/>
        </authorList>
    </citation>
    <scope>NUCLEOTIDE SEQUENCE [LARGE SCALE GENOMIC DNA]</scope>
    <source>
        <strain evidence="3 4">MER 54</strain>
    </source>
</reference>
<dbReference type="InterPro" id="IPR015797">
    <property type="entry name" value="NUDIX_hydrolase-like_dom_sf"/>
</dbReference>
<dbReference type="GO" id="GO:0016787">
    <property type="term" value="F:hydrolase activity"/>
    <property type="evidence" value="ECO:0007669"/>
    <property type="project" value="UniProtKB-KW"/>
</dbReference>
<dbReference type="PROSITE" id="PS51462">
    <property type="entry name" value="NUDIX"/>
    <property type="match status" value="1"/>
</dbReference>
<dbReference type="InterPro" id="IPR020084">
    <property type="entry name" value="NUDIX_hydrolase_CS"/>
</dbReference>
<dbReference type="OrthoDB" id="9131041at2"/>
<accession>A0A3S0BQB9</accession>
<sequence>MRSTKKEDALVIYEFPGALPHQKIILSRESLIEEANCVLIFPFYQGKWVLVNHHSRGWELPGGMREEGETLIQTVHREMYEEAGGRLDGIEGIGQYLIFEREQLVFVKTIYISTVSVLEGLPGGFETNDVRLLAALPMPSEIRDDPAYSPYMKDDVYAIVSEWVKDHVFTREEGEHAMNTC</sequence>
<protein>
    <submittedName>
        <fullName evidence="3">NUDIX domain-containing protein</fullName>
    </submittedName>
</protein>
<dbReference type="Gene3D" id="3.90.79.10">
    <property type="entry name" value="Nucleoside Triphosphate Pyrophosphohydrolase"/>
    <property type="match status" value="1"/>
</dbReference>
<comment type="caution">
    <text evidence="3">The sequence shown here is derived from an EMBL/GenBank/DDBJ whole genome shotgun (WGS) entry which is preliminary data.</text>
</comment>
<feature type="domain" description="Nudix hydrolase" evidence="2">
    <location>
        <begin position="30"/>
        <end position="158"/>
    </location>
</feature>
<dbReference type="SUPFAM" id="SSF55811">
    <property type="entry name" value="Nudix"/>
    <property type="match status" value="1"/>
</dbReference>
<dbReference type="PROSITE" id="PS00893">
    <property type="entry name" value="NUDIX_BOX"/>
    <property type="match status" value="1"/>
</dbReference>
<dbReference type="EMBL" id="RXHU01000002">
    <property type="protein sequence ID" value="RTE11799.1"/>
    <property type="molecule type" value="Genomic_DNA"/>
</dbReference>